<dbReference type="Gene3D" id="3.40.640.10">
    <property type="entry name" value="Type I PLP-dependent aspartate aminotransferase-like (Major domain)"/>
    <property type="match status" value="1"/>
</dbReference>
<evidence type="ECO:0000259" key="1">
    <source>
        <dbReference type="Pfam" id="PF00155"/>
    </source>
</evidence>
<dbReference type="PANTHER" id="PTHR42858">
    <property type="entry name" value="AMINOTRANSFERASE"/>
    <property type="match status" value="1"/>
</dbReference>
<dbReference type="InterPro" id="IPR015422">
    <property type="entry name" value="PyrdxlP-dep_Trfase_small"/>
</dbReference>
<name>A0A0B7AVW6_9EUPU</name>
<dbReference type="PANTHER" id="PTHR42858:SF1">
    <property type="entry name" value="LD15494P"/>
    <property type="match status" value="1"/>
</dbReference>
<proteinExistence type="predicted"/>
<evidence type="ECO:0000313" key="2">
    <source>
        <dbReference type="EMBL" id="CEK84165.1"/>
    </source>
</evidence>
<reference evidence="3" key="1">
    <citation type="submission" date="2014-12" db="EMBL/GenBank/DDBJ databases">
        <title>Insight into the proteome of Arion vulgaris.</title>
        <authorList>
            <person name="Aradska J."/>
            <person name="Bulat T."/>
            <person name="Smidak R."/>
            <person name="Sarate P."/>
            <person name="Gangsoo J."/>
            <person name="Sialana F."/>
            <person name="Bilban M."/>
            <person name="Lubec G."/>
        </authorList>
    </citation>
    <scope>NUCLEOTIDE SEQUENCE</scope>
    <source>
        <tissue evidence="3">Skin</tissue>
    </source>
</reference>
<protein>
    <recommendedName>
        <fullName evidence="1">Aminotransferase class I/classII large domain-containing protein</fullName>
    </recommendedName>
</protein>
<gene>
    <name evidence="3" type="primary">ORF141092</name>
    <name evidence="2" type="synonym">ORF141089</name>
</gene>
<feature type="non-terminal residue" evidence="3">
    <location>
        <position position="1"/>
    </location>
</feature>
<dbReference type="AlphaFoldDB" id="A0A0B7AVW6"/>
<dbReference type="SUPFAM" id="SSF53383">
    <property type="entry name" value="PLP-dependent transferases"/>
    <property type="match status" value="1"/>
</dbReference>
<organism evidence="3">
    <name type="scientific">Arion vulgaris</name>
    <dbReference type="NCBI Taxonomy" id="1028688"/>
    <lineage>
        <taxon>Eukaryota</taxon>
        <taxon>Metazoa</taxon>
        <taxon>Spiralia</taxon>
        <taxon>Lophotrochozoa</taxon>
        <taxon>Mollusca</taxon>
        <taxon>Gastropoda</taxon>
        <taxon>Heterobranchia</taxon>
        <taxon>Euthyneura</taxon>
        <taxon>Panpulmonata</taxon>
        <taxon>Eupulmonata</taxon>
        <taxon>Stylommatophora</taxon>
        <taxon>Helicina</taxon>
        <taxon>Arionoidea</taxon>
        <taxon>Arionidae</taxon>
        <taxon>Arion</taxon>
    </lineage>
</organism>
<dbReference type="Pfam" id="PF00155">
    <property type="entry name" value="Aminotran_1_2"/>
    <property type="match status" value="1"/>
</dbReference>
<evidence type="ECO:0000313" key="3">
    <source>
        <dbReference type="EMBL" id="CEK84166.1"/>
    </source>
</evidence>
<dbReference type="InterPro" id="IPR004839">
    <property type="entry name" value="Aminotransferase_I/II_large"/>
</dbReference>
<dbReference type="GO" id="GO:0030170">
    <property type="term" value="F:pyridoxal phosphate binding"/>
    <property type="evidence" value="ECO:0007669"/>
    <property type="project" value="InterPro"/>
</dbReference>
<dbReference type="InterPro" id="IPR015424">
    <property type="entry name" value="PyrdxlP-dep_Trfase"/>
</dbReference>
<dbReference type="InterPro" id="IPR015421">
    <property type="entry name" value="PyrdxlP-dep_Trfase_major"/>
</dbReference>
<dbReference type="EMBL" id="HACG01037300">
    <property type="protein sequence ID" value="CEK84165.1"/>
    <property type="molecule type" value="Transcribed_RNA"/>
</dbReference>
<feature type="domain" description="Aminotransferase class I/classII large" evidence="1">
    <location>
        <begin position="64"/>
        <end position="398"/>
    </location>
</feature>
<dbReference type="CDD" id="cd00609">
    <property type="entry name" value="AAT_like"/>
    <property type="match status" value="1"/>
</dbReference>
<dbReference type="EMBL" id="HACG01037301">
    <property type="protein sequence ID" value="CEK84166.1"/>
    <property type="molecule type" value="Transcribed_RNA"/>
</dbReference>
<accession>A0A0B7AVW6</accession>
<sequence>RRSPFLIMEHQQVDSKYLEELRSFNSDQVDISLVLGSPGVDALTSCRDMMLNASKSVLMQDDVYGLFNYGPEAGKQTTRENLSHFLTEQYGDSVNCSDVMITAGATQGLHVVLSLLCQKSSPVFIEDPSYFIGYRVMRDDFQMNLVPVPPDTDGMNTDVLDEMLTSYKSNANTVQSNNRYWAVVYLIPVFNNPTGGSYSIDRCKKLVELARKHDVLLIAEDVYNLLYFVDKNQAPPRLISFDKKSDPDYGRGHVISLGTFSKILAPSLRLGWMEGSTQMISVLIKSNLAFSGGCFNHYTSMLVSSFLNSEVFLSHIKFLREIYKRKMDTLCSVLDEHILEGSTYHKPQGGFFLWIIFRPDVDAFQFLRFAVQKYRVSFMPGICCSPTGSFKNCARLSISNNREDIISEGAKKLCAAYQDFISTLDRS</sequence>
<dbReference type="Gene3D" id="3.90.1150.10">
    <property type="entry name" value="Aspartate Aminotransferase, domain 1"/>
    <property type="match status" value="1"/>
</dbReference>
<dbReference type="GO" id="GO:0047536">
    <property type="term" value="F:2-aminoadipate transaminase activity"/>
    <property type="evidence" value="ECO:0007669"/>
    <property type="project" value="TreeGrafter"/>
</dbReference>